<proteinExistence type="predicted"/>
<accession>A0ABR2F5I2</accession>
<evidence type="ECO:0000313" key="2">
    <source>
        <dbReference type="EMBL" id="KAK8572263.1"/>
    </source>
</evidence>
<reference evidence="2 3" key="1">
    <citation type="journal article" date="2024" name="G3 (Bethesda)">
        <title>Genome assembly of Hibiscus sabdariffa L. provides insights into metabolisms of medicinal natural products.</title>
        <authorList>
            <person name="Kim T."/>
        </authorList>
    </citation>
    <scope>NUCLEOTIDE SEQUENCE [LARGE SCALE GENOMIC DNA]</scope>
    <source>
        <strain evidence="2">TK-2024</strain>
        <tissue evidence="2">Old leaves</tissue>
    </source>
</reference>
<gene>
    <name evidence="2" type="ORF">V6N12_028319</name>
</gene>
<name>A0ABR2F5I2_9ROSI</name>
<dbReference type="EMBL" id="JBBPBM010000008">
    <property type="protein sequence ID" value="KAK8572263.1"/>
    <property type="molecule type" value="Genomic_DNA"/>
</dbReference>
<keyword evidence="3" id="KW-1185">Reference proteome</keyword>
<protein>
    <submittedName>
        <fullName evidence="2">Uncharacterized protein</fullName>
    </submittedName>
</protein>
<dbReference type="Proteomes" id="UP001472677">
    <property type="component" value="Unassembled WGS sequence"/>
</dbReference>
<comment type="caution">
    <text evidence="2">The sequence shown here is derived from an EMBL/GenBank/DDBJ whole genome shotgun (WGS) entry which is preliminary data.</text>
</comment>
<sequence>MTEDSKNKKSSTRGFCPGTKRDPKRGKTVEAVDVLSPQPKMTYETFPPKGKFQIQMGRTSAHIPAESGMNHGKNQGSEVLDFNEAVGFFRSNTD</sequence>
<evidence type="ECO:0000313" key="3">
    <source>
        <dbReference type="Proteomes" id="UP001472677"/>
    </source>
</evidence>
<feature type="region of interest" description="Disordered" evidence="1">
    <location>
        <begin position="1"/>
        <end position="27"/>
    </location>
</feature>
<organism evidence="2 3">
    <name type="scientific">Hibiscus sabdariffa</name>
    <name type="common">roselle</name>
    <dbReference type="NCBI Taxonomy" id="183260"/>
    <lineage>
        <taxon>Eukaryota</taxon>
        <taxon>Viridiplantae</taxon>
        <taxon>Streptophyta</taxon>
        <taxon>Embryophyta</taxon>
        <taxon>Tracheophyta</taxon>
        <taxon>Spermatophyta</taxon>
        <taxon>Magnoliopsida</taxon>
        <taxon>eudicotyledons</taxon>
        <taxon>Gunneridae</taxon>
        <taxon>Pentapetalae</taxon>
        <taxon>rosids</taxon>
        <taxon>malvids</taxon>
        <taxon>Malvales</taxon>
        <taxon>Malvaceae</taxon>
        <taxon>Malvoideae</taxon>
        <taxon>Hibiscus</taxon>
    </lineage>
</organism>
<evidence type="ECO:0000256" key="1">
    <source>
        <dbReference type="SAM" id="MobiDB-lite"/>
    </source>
</evidence>